<dbReference type="PANTHER" id="PTHR12205:SF0">
    <property type="entry name" value="CENTROMERE_KINETOCHORE PROTEIN ZW10 HOMOLOG"/>
    <property type="match status" value="1"/>
</dbReference>
<feature type="compositionally biased region" description="Acidic residues" evidence="1">
    <location>
        <begin position="1359"/>
        <end position="1371"/>
    </location>
</feature>
<feature type="region of interest" description="Disordered" evidence="1">
    <location>
        <begin position="493"/>
        <end position="1537"/>
    </location>
</feature>
<feature type="compositionally biased region" description="Basic and acidic residues" evidence="1">
    <location>
        <begin position="1728"/>
        <end position="1746"/>
    </location>
</feature>
<feature type="region of interest" description="Disordered" evidence="1">
    <location>
        <begin position="1555"/>
        <end position="1611"/>
    </location>
</feature>
<dbReference type="PANTHER" id="PTHR12205">
    <property type="entry name" value="CENTROMERE/KINETOCHORE PROTEIN ZW10"/>
    <property type="match status" value="1"/>
</dbReference>
<feature type="compositionally biased region" description="Low complexity" evidence="1">
    <location>
        <begin position="1261"/>
        <end position="1275"/>
    </location>
</feature>
<dbReference type="EMBL" id="BJWK01000003">
    <property type="protein sequence ID" value="GEM07258.1"/>
    <property type="molecule type" value="Genomic_DNA"/>
</dbReference>
<dbReference type="GO" id="GO:0007094">
    <property type="term" value="P:mitotic spindle assembly checkpoint signaling"/>
    <property type="evidence" value="ECO:0007669"/>
    <property type="project" value="TreeGrafter"/>
</dbReference>
<feature type="region of interest" description="Disordered" evidence="1">
    <location>
        <begin position="1652"/>
        <end position="1809"/>
    </location>
</feature>
<feature type="compositionally biased region" description="Low complexity" evidence="1">
    <location>
        <begin position="2538"/>
        <end position="2559"/>
    </location>
</feature>
<dbReference type="Gene3D" id="1.10.357.150">
    <property type="match status" value="1"/>
</dbReference>
<feature type="compositionally biased region" description="Acidic residues" evidence="1">
    <location>
        <begin position="1672"/>
        <end position="1686"/>
    </location>
</feature>
<feature type="compositionally biased region" description="Acidic residues" evidence="1">
    <location>
        <begin position="1406"/>
        <end position="1415"/>
    </location>
</feature>
<feature type="compositionally biased region" description="Basic and acidic residues" evidence="1">
    <location>
        <begin position="1752"/>
        <end position="1761"/>
    </location>
</feature>
<feature type="compositionally biased region" description="Low complexity" evidence="1">
    <location>
        <begin position="639"/>
        <end position="652"/>
    </location>
</feature>
<feature type="compositionally biased region" description="Acidic residues" evidence="1">
    <location>
        <begin position="1507"/>
        <end position="1523"/>
    </location>
</feature>
<feature type="compositionally biased region" description="Pro residues" evidence="1">
    <location>
        <begin position="1057"/>
        <end position="1076"/>
    </location>
</feature>
<gene>
    <name evidence="3" type="ORF">Rt10032_c03g1275</name>
</gene>
<feature type="compositionally biased region" description="Basic and acidic residues" evidence="1">
    <location>
        <begin position="975"/>
        <end position="987"/>
    </location>
</feature>
<evidence type="ECO:0000313" key="3">
    <source>
        <dbReference type="EMBL" id="GEM07258.1"/>
    </source>
</evidence>
<feature type="domain" description="ZW10 C-terminal helical" evidence="2">
    <location>
        <begin position="2733"/>
        <end position="2874"/>
    </location>
</feature>
<organism evidence="3 4">
    <name type="scientific">Rhodotorula toruloides</name>
    <name type="common">Yeast</name>
    <name type="synonym">Rhodosporidium toruloides</name>
    <dbReference type="NCBI Taxonomy" id="5286"/>
    <lineage>
        <taxon>Eukaryota</taxon>
        <taxon>Fungi</taxon>
        <taxon>Dikarya</taxon>
        <taxon>Basidiomycota</taxon>
        <taxon>Pucciniomycotina</taxon>
        <taxon>Microbotryomycetes</taxon>
        <taxon>Sporidiobolales</taxon>
        <taxon>Sporidiobolaceae</taxon>
        <taxon>Rhodotorula</taxon>
    </lineage>
</organism>
<feature type="compositionally biased region" description="Basic and acidic residues" evidence="1">
    <location>
        <begin position="497"/>
        <end position="507"/>
    </location>
</feature>
<feature type="compositionally biased region" description="Low complexity" evidence="1">
    <location>
        <begin position="2475"/>
        <end position="2489"/>
    </location>
</feature>
<feature type="compositionally biased region" description="Basic and acidic residues" evidence="1">
    <location>
        <begin position="2183"/>
        <end position="2192"/>
    </location>
</feature>
<feature type="compositionally biased region" description="Low complexity" evidence="1">
    <location>
        <begin position="1156"/>
        <end position="1169"/>
    </location>
</feature>
<accession>A0A511KA70</accession>
<dbReference type="InterPro" id="IPR055148">
    <property type="entry name" value="ZW10_C_2"/>
</dbReference>
<evidence type="ECO:0000256" key="1">
    <source>
        <dbReference type="SAM" id="MobiDB-lite"/>
    </source>
</evidence>
<feature type="compositionally biased region" description="Basic and acidic residues" evidence="1">
    <location>
        <begin position="667"/>
        <end position="695"/>
    </location>
</feature>
<feature type="compositionally biased region" description="Basic and acidic residues" evidence="1">
    <location>
        <begin position="811"/>
        <end position="839"/>
    </location>
</feature>
<evidence type="ECO:0000313" key="4">
    <source>
        <dbReference type="Proteomes" id="UP000321518"/>
    </source>
</evidence>
<feature type="compositionally biased region" description="Low complexity" evidence="1">
    <location>
        <begin position="1462"/>
        <end position="1500"/>
    </location>
</feature>
<feature type="compositionally biased region" description="Polar residues" evidence="1">
    <location>
        <begin position="1335"/>
        <end position="1348"/>
    </location>
</feature>
<feature type="region of interest" description="Disordered" evidence="1">
    <location>
        <begin position="2270"/>
        <end position="2578"/>
    </location>
</feature>
<dbReference type="InterPro" id="IPR046362">
    <property type="entry name" value="Zw10/DSL1_C_sf"/>
</dbReference>
<name>A0A511KA70_RHOTO</name>
<feature type="compositionally biased region" description="Polar residues" evidence="1">
    <location>
        <begin position="2007"/>
        <end position="2026"/>
    </location>
</feature>
<feature type="compositionally biased region" description="Low complexity" evidence="1">
    <location>
        <begin position="1282"/>
        <end position="1315"/>
    </location>
</feature>
<feature type="compositionally biased region" description="Low complexity" evidence="1">
    <location>
        <begin position="1687"/>
        <end position="1704"/>
    </location>
</feature>
<dbReference type="GO" id="GO:0005737">
    <property type="term" value="C:cytoplasm"/>
    <property type="evidence" value="ECO:0007669"/>
    <property type="project" value="GOC"/>
</dbReference>
<feature type="compositionally biased region" description="Basic and acidic residues" evidence="1">
    <location>
        <begin position="2053"/>
        <end position="2080"/>
    </location>
</feature>
<feature type="compositionally biased region" description="Polar residues" evidence="1">
    <location>
        <begin position="2369"/>
        <end position="2381"/>
    </location>
</feature>
<feature type="compositionally biased region" description="Polar residues" evidence="1">
    <location>
        <begin position="990"/>
        <end position="999"/>
    </location>
</feature>
<dbReference type="OrthoDB" id="534815at2759"/>
<sequence length="2889" mass="310186">MPALDQLLSDIGAGSLSQAVQLPPPGADAEGPAAKLHKRLDEEIVATNDKTLALLKDNWDDFSTQLKTGDVLIAKLEQEERDLKSLEEEVDGPNAFLPPLVAHLEQQQNVAASHLLSTTSVTLVSALLAFHTTTSALASATASGSLTSAVDALRQVTSAVEEGAEEWIEQTDVWKSLVRWASEEDGRIEAALYTALESCFEISLASPGNGNKATLTLRERVTAAPNGPQLSVQEVLGGLEELAEVTGRPNQLEGFFAKLAKQVLRHFVAPYLETNGGLQKGADLSFAFDESSNGVDVATLGPSEGEELDTIGGLSSFLAFFTSHSSLFPAKSSQTPSRYAATLTAHLTPSLQSHLISSHLAPNLPSSTSDFTAYLSLLSAASDFEATFLSQHHLFAFLPPLTRHEGHEVEEQRLIRSWAGRVPHHWARHVGDAALSRIRNVVRGWDWAEGEMAEVEVREEEEMLGLLLGLGLADDDDEDAIKKLPRELVLQTVPRGAKREMTKEEALAPKPPRPRTPTPPPPEPPIVSPVPPPEPAAPDAAPRATLKRGKLGAAKIAAPLLPRSPSPPPLFQGGDAPDSASGAAPLADASAGPSAIPAVEDADEPVAPPSQVEDAQPATFEAHPLDFDAVEVPTPQFSETFEPFEAPAPTAAGIETTADQADQDDVVQPHEYRAQVHEGIGEEEEVKKEEDDRADVALNDVEQLRVQEEPQGSVEAEREDPADPMHAEKSPAASHDLEHGSEEEAKPFIKEESVEPQIPPTPQPPRTHGDASPWFDEQLRAYQPDNSYQPEPDQPEPYQPEPYQPDASYQPERRYEPDQRPQLDVNYARDEEADVKSFEVPDQYEPSDDFYSHHASAEPFGSTFAFNYETAQASQPETQTHDLDVPSEQTYQPEDIAPRQPSSVSYEPPSEPTPQLHAAYDDEEDPYADEQSGWWSYEPTSQADNGVGTSVSALDSSAPSAGAYDPYAPSAAQLDTHEPPAHDDFFSPHKQLQQNSEQQYDAHAPHQAYASYDADSYDSYAPTPAQPSAPPAQVSAQTDASSAYPFHAETQTSSSAPSPPSTSAPPPPMTSAPPPSKASGTAPPRSSASKRRLFATDSLSTSHTVSPPVRAPNAFSPLSQPPPRTVISPPPEDQQASYVPMVLSAPAESIPPLRQPAPASAPSTRPSSAGFSRSLPGRPSSAQRRDGPILNHIQQRFVSPPPTIANPYVPMSLPPSAQPQLASSSSYIPANDPLFADLLGGGNNSSKPAADYFVPDPPGPAQRSMSVASSQSSWSAPPPQQHPMYQSSASYDYQSQHQQQLYAPQRQQYQRYPPQNDLEVLEDRFAAGQKGYEQDSYSPYSYEPQQHSAMRLRGGGEGGFEEEGDEKDDEEVARPLLRLRGGAELGDMDEDDGNRSADDWGFGDDASPDGADDDGWGFGGEDVVPSIPPSPLPAAQPRLASREVSAKALPVEASKPSLHQYAPPASISSITSTSTISPRSRPPSYNYTPVIAAPSPSVSLAPPPPDEQIEEAGDDAWGFDDGLEAPSSASEPAQVSAMQSIPALQVSIDQSRSATVADTIPAPPALSATGAAEPEDQVPDVSSIDEWGFDADKVDEKGEQQSPAPEEQVVVEEEADELLGYERAVESDKGVRASPPSAIVADEVVNAEGAPAFEPYQPVLSPSEHAPAELQESQDDGWDLDGDEETSTAAASEPVAPVEAPTETSEQTPGRISLPSAPLDDGPGDQPEVPRPDLDAFPLDDARAEWRDDEQGDHHAEDLPRDAQVQQQVRGAVEAPELETEGPMKTRDGLSTESPLTEPSALNAPPEVRSVRFTPVGNDLLTLDALLQDIGEPFPVISQPEESRTPSIATPLPHHEAEQPISASAATEASLLDIAAGPLEDAAVVADGEDENGWGLSPEDEADQEALTTTDAFLADRKESDVQDDVFSAVPAVVEHAYMPDEGDFADFDAPQVSEATTSRSWEPLEDPGQQISSPPLSHVQGVEHDHDDVPILADSVNMEPFEQEQVALSSADSASGQPRKSSISSPEIIDHAGAWNIDGEGAEALEANEVAEEAHNGVHDSTVQHELDRPTQRDESAVQHEAMRPIVDDAVVVPGILLPAQDAHPQQRTFTPPPTFLSDNDAAPLDSEDDDALVDDKGGAEVLEEPDFEAQEGPEPIEGESTMQHQSQHSVALADVAPHKPIAAEEVRPQEHTVSPSLESLPAGEDGDGGWNFDEAADNGAAVLAHDPPIDVEQSALPVPGESAVQHVAERHVVPAVADSAEVLPAELLQPEPHTFSPPQSPILHDEQAAVPLADPMEDDAGSYDPWDLEPVEPRQEPASDPAPAAELLDGDTSDPRLAAQPSRREDGSMLFPATALDATVARKGADLSTTKSQQVTATSAEEPPTPLTRAPTSVDQHVEDRPLAPEIPPGDVAVDEPRPQQHSLTTTPGVVPPNAVGSPTAKVAEDQPVETSTSASGSGDEWSWDDLQDSSSPQHAPVARAVPPAAQEEPRESVAASGPAEKTEDRPGAQDPPTHASSKSIDEWKWDADDTVDLDSSPVSQAAPSPSTGSAVESAPAPTEPAEPTPPPVRREKMTVSKRSREIVKIAQEVLLEACHVADPSFEYPDFSVAVAPLLQTFVSLLSLYRATAAVHNSTLLASVPAIGMQFANDAEWIGREVERIWREASEGKDLQVTAKQAREVELAFQSTRKLGRDTRRKQIAIQRAALMESLDEANGFLRTSDDAHYATCERALQQVIHTLHRLSLVWKPVMTPTALYTTLGGLVNEVLLRVLDEIEDQTDISEAESVRLNKLCKMLHELESLFDGSETTAGREVPVWYKFCFLSELLEASMADIMFLFDHSHLVDFSPQEIVKLIRALFANSPLRNQNIEKIITQGHPAAPPEEEDW</sequence>
<feature type="region of interest" description="Disordered" evidence="1">
    <location>
        <begin position="1942"/>
        <end position="2080"/>
    </location>
</feature>
<feature type="compositionally biased region" description="Polar residues" evidence="1">
    <location>
        <begin position="2162"/>
        <end position="2171"/>
    </location>
</feature>
<feature type="region of interest" description="Disordered" evidence="1">
    <location>
        <begin position="2104"/>
        <end position="2216"/>
    </location>
</feature>
<dbReference type="Pfam" id="PF22766">
    <property type="entry name" value="ZW10_C2"/>
    <property type="match status" value="1"/>
</dbReference>
<feature type="compositionally biased region" description="Polar residues" evidence="1">
    <location>
        <begin position="869"/>
        <end position="878"/>
    </location>
</feature>
<feature type="compositionally biased region" description="Basic and acidic residues" evidence="1">
    <location>
        <begin position="715"/>
        <end position="753"/>
    </location>
</feature>
<protein>
    <submittedName>
        <fullName evidence="3">Centromere/kinetochore protein ZW10</fullName>
    </submittedName>
</protein>
<feature type="compositionally biased region" description="Acidic residues" evidence="1">
    <location>
        <begin position="2143"/>
        <end position="2159"/>
    </location>
</feature>
<dbReference type="GO" id="GO:0006888">
    <property type="term" value="P:endoplasmic reticulum to Golgi vesicle-mediated transport"/>
    <property type="evidence" value="ECO:0007669"/>
    <property type="project" value="TreeGrafter"/>
</dbReference>
<reference evidence="3 4" key="1">
    <citation type="submission" date="2019-07" db="EMBL/GenBank/DDBJ databases">
        <title>Rhodotorula toruloides NBRC10032 genome sequencing.</title>
        <authorList>
            <person name="Shida Y."/>
            <person name="Takaku H."/>
            <person name="Ogasawara W."/>
            <person name="Mori K."/>
        </authorList>
    </citation>
    <scope>NUCLEOTIDE SEQUENCE [LARGE SCALE GENOMIC DNA]</scope>
    <source>
        <strain evidence="3 4">NBRC10032</strain>
    </source>
</reference>
<feature type="region of interest" description="Disordered" evidence="1">
    <location>
        <begin position="1836"/>
        <end position="1862"/>
    </location>
</feature>
<feature type="compositionally biased region" description="Pro residues" evidence="1">
    <location>
        <begin position="509"/>
        <end position="536"/>
    </location>
</feature>
<comment type="caution">
    <text evidence="3">The sequence shown here is derived from an EMBL/GenBank/DDBJ whole genome shotgun (WGS) entry which is preliminary data.</text>
</comment>
<feature type="compositionally biased region" description="Polar residues" evidence="1">
    <location>
        <begin position="1527"/>
        <end position="1537"/>
    </location>
</feature>
<dbReference type="Proteomes" id="UP000321518">
    <property type="component" value="Unassembled WGS sequence"/>
</dbReference>
<feature type="compositionally biased region" description="Acidic residues" evidence="1">
    <location>
        <begin position="2297"/>
        <end position="2312"/>
    </location>
</feature>
<feature type="compositionally biased region" description="Pro residues" evidence="1">
    <location>
        <begin position="2560"/>
        <end position="2570"/>
    </location>
</feature>
<proteinExistence type="predicted"/>
<feature type="compositionally biased region" description="Polar residues" evidence="1">
    <location>
        <begin position="938"/>
        <end position="959"/>
    </location>
</feature>
<feature type="compositionally biased region" description="Low complexity" evidence="1">
    <location>
        <begin position="1008"/>
        <end position="1023"/>
    </location>
</feature>
<dbReference type="GO" id="GO:1990423">
    <property type="term" value="C:RZZ complex"/>
    <property type="evidence" value="ECO:0007669"/>
    <property type="project" value="TreeGrafter"/>
</dbReference>
<feature type="compositionally biased region" description="Low complexity" evidence="1">
    <location>
        <begin position="573"/>
        <end position="595"/>
    </location>
</feature>
<evidence type="ECO:0000259" key="2">
    <source>
        <dbReference type="Pfam" id="PF22766"/>
    </source>
</evidence>
<feature type="compositionally biased region" description="Basic and acidic residues" evidence="1">
    <location>
        <begin position="1590"/>
        <end position="1599"/>
    </location>
</feature>
<feature type="compositionally biased region" description="Pro residues" evidence="1">
    <location>
        <begin position="1119"/>
        <end position="1132"/>
    </location>
</feature>